<dbReference type="RefSeq" id="WP_213640993.1">
    <property type="nucleotide sequence ID" value="NZ_JADPMV010000002.1"/>
</dbReference>
<feature type="chain" id="PRO_5047016029" evidence="1">
    <location>
        <begin position="24"/>
        <end position="245"/>
    </location>
</feature>
<evidence type="ECO:0000256" key="1">
    <source>
        <dbReference type="SAM" id="SignalP"/>
    </source>
</evidence>
<feature type="signal peptide" evidence="1">
    <location>
        <begin position="1"/>
        <end position="23"/>
    </location>
</feature>
<evidence type="ECO:0000313" key="3">
    <source>
        <dbReference type="Proteomes" id="UP001196601"/>
    </source>
</evidence>
<accession>A0ABS5Q4B0</accession>
<organism evidence="2 3">
    <name type="scientific">Pseudomonas lalucatii</name>
    <dbReference type="NCBI Taxonomy" id="1424203"/>
    <lineage>
        <taxon>Bacteria</taxon>
        <taxon>Pseudomonadati</taxon>
        <taxon>Pseudomonadota</taxon>
        <taxon>Gammaproteobacteria</taxon>
        <taxon>Pseudomonadales</taxon>
        <taxon>Pseudomonadaceae</taxon>
        <taxon>Pseudomonas</taxon>
    </lineage>
</organism>
<dbReference type="EMBL" id="JADPMV010000002">
    <property type="protein sequence ID" value="MBS7663611.1"/>
    <property type="molecule type" value="Genomic_DNA"/>
</dbReference>
<dbReference type="Proteomes" id="UP001196601">
    <property type="component" value="Unassembled WGS sequence"/>
</dbReference>
<protein>
    <submittedName>
        <fullName evidence="2">Uncharacterized protein</fullName>
    </submittedName>
</protein>
<comment type="caution">
    <text evidence="2">The sequence shown here is derived from an EMBL/GenBank/DDBJ whole genome shotgun (WGS) entry which is preliminary data.</text>
</comment>
<reference evidence="2 3" key="1">
    <citation type="journal article" date="2021" name="Syst. Appl. Microbiol.">
        <title>Pseudomonas lalucatii sp. nov. isolated from Vallgornera, a karstic cave in Mallorca, Western Mediterranean.</title>
        <authorList>
            <person name="Busquets A."/>
            <person name="Mulet M."/>
            <person name="Gomila M."/>
            <person name="Garcia-Valdes E."/>
        </authorList>
    </citation>
    <scope>NUCLEOTIDE SEQUENCE [LARGE SCALE GENOMIC DNA]</scope>
    <source>
        <strain evidence="2 3">R1b54</strain>
    </source>
</reference>
<keyword evidence="1" id="KW-0732">Signal</keyword>
<evidence type="ECO:0000313" key="2">
    <source>
        <dbReference type="EMBL" id="MBS7663611.1"/>
    </source>
</evidence>
<gene>
    <name evidence="2" type="ORF">I0D00_16925</name>
</gene>
<sequence length="245" mass="26583">MATRGRALLLAALLALSGGHVTASEVSADRLQALRSESWRVLSAVLLDYDALAGQLALEQRERQLASLEVMTSLMRAPSLAPLAGKFAAFADALQALVTGEGKASPLAINRLLAAQAQLEAAAEQSYRDQAAGSPALKQQLHRLSLRQGQVLVLHQMRPYGGLVMHPRLPLNEEVLAALDRQILDDMQRLQHDSVAAEGQLAAVMRSYRFVRPKLFEAERGLAGHGVDHYLGRNIQRLDEFAAGL</sequence>
<proteinExistence type="predicted"/>
<name>A0ABS5Q4B0_9PSED</name>
<keyword evidence="3" id="KW-1185">Reference proteome</keyword>